<feature type="chain" id="PRO_5045988022" description="alpha-amylase" evidence="13">
    <location>
        <begin position="20"/>
        <end position="481"/>
    </location>
</feature>
<keyword evidence="6 13" id="KW-0732">Signal</keyword>
<feature type="domain" description="Glycosyl hydrolase family 13 catalytic" evidence="14">
    <location>
        <begin position="32"/>
        <end position="387"/>
    </location>
</feature>
<name>A0ABR3GAP2_9PEZI</name>
<dbReference type="SUPFAM" id="SSF51011">
    <property type="entry name" value="Glycosyl hydrolase domain"/>
    <property type="match status" value="1"/>
</dbReference>
<keyword evidence="9" id="KW-1015">Disulfide bond</keyword>
<evidence type="ECO:0000256" key="3">
    <source>
        <dbReference type="ARBA" id="ARBA00008061"/>
    </source>
</evidence>
<comment type="similarity">
    <text evidence="3">Belongs to the glycosyl hydrolase 13 family.</text>
</comment>
<reference evidence="15 16" key="1">
    <citation type="submission" date="2024-02" db="EMBL/GenBank/DDBJ databases">
        <title>Discinaceae phylogenomics.</title>
        <authorList>
            <person name="Dirks A.C."/>
            <person name="James T.Y."/>
        </authorList>
    </citation>
    <scope>NUCLEOTIDE SEQUENCE [LARGE SCALE GENOMIC DNA]</scope>
    <source>
        <strain evidence="15 16">ACD0624</strain>
    </source>
</reference>
<keyword evidence="11" id="KW-0119">Carbohydrate metabolism</keyword>
<dbReference type="EC" id="3.2.1.1" evidence="4"/>
<evidence type="ECO:0000256" key="12">
    <source>
        <dbReference type="ARBA" id="ARBA00023295"/>
    </source>
</evidence>
<protein>
    <recommendedName>
        <fullName evidence="4">alpha-amylase</fullName>
        <ecNumber evidence="4">3.2.1.1</ecNumber>
    </recommendedName>
</protein>
<comment type="cofactor">
    <cofactor evidence="2">
        <name>Ca(2+)</name>
        <dbReference type="ChEBI" id="CHEBI:29108"/>
    </cofactor>
</comment>
<evidence type="ECO:0000256" key="5">
    <source>
        <dbReference type="ARBA" id="ARBA00022723"/>
    </source>
</evidence>
<evidence type="ECO:0000256" key="11">
    <source>
        <dbReference type="ARBA" id="ARBA00023277"/>
    </source>
</evidence>
<evidence type="ECO:0000256" key="10">
    <source>
        <dbReference type="ARBA" id="ARBA00023180"/>
    </source>
</evidence>
<gene>
    <name evidence="15" type="ORF">Q9L58_008099</name>
</gene>
<dbReference type="PANTHER" id="PTHR10357:SF215">
    <property type="entry name" value="ALPHA-AMYLASE 1"/>
    <property type="match status" value="1"/>
</dbReference>
<dbReference type="SMART" id="SM00642">
    <property type="entry name" value="Aamy"/>
    <property type="match status" value="1"/>
</dbReference>
<accession>A0ABR3GAP2</accession>
<proteinExistence type="inferred from homology"/>
<evidence type="ECO:0000259" key="14">
    <source>
        <dbReference type="SMART" id="SM00642"/>
    </source>
</evidence>
<dbReference type="Gene3D" id="2.60.40.1180">
    <property type="entry name" value="Golgi alpha-mannosidase II"/>
    <property type="match status" value="1"/>
</dbReference>
<dbReference type="EMBL" id="JBBBZM010000140">
    <property type="protein sequence ID" value="KAL0633036.1"/>
    <property type="molecule type" value="Genomic_DNA"/>
</dbReference>
<sequence length="481" mass="52626">MFPRAVFFLAVLSALHAHAATPAQWRSRSIYQVLTDRFARSDGSTSAPCDTADRVYCGGTYEGIIDQLDYIQGMGFTAIWISPIVQNIAGTPSSGEAYHGYWAQDLYRLNPHFGSSSSLKALSAALHARNMYLMLDVAPNHFAHAGHGATTDFSRFVPFDSASYFHPFCWIRDYTNQTEVEECWLGDNTVALADVNTSLESVRHTYSAWIAGVVAEYEIDGLRVDTAKHVDAEFWTAFLAAAGVFSLGEVLDGNATYTCRYQGVLDSVLNYPVYYTLVRGFSGSGSLVELARMGARVADMCADSTLVGSFSENHDMPRFAAHSKDLAMAKNVLAYTILADGIPIIYAGQEQHFTGGFDPANREAVWLSSYTTDSPLYRHIAALNQLRNHAIAVETIEKTRVLGAGNSFLVLRKGRVVTLLTNSRNKATRKVVGTGYGRGERVVDVLACVEALVGTGGVMKVVVEKGLPKVGMCFLRGREER</sequence>
<dbReference type="CDD" id="cd11319">
    <property type="entry name" value="AmyAc_euk_AmyA"/>
    <property type="match status" value="1"/>
</dbReference>
<keyword evidence="10" id="KW-0325">Glycoprotein</keyword>
<evidence type="ECO:0000256" key="4">
    <source>
        <dbReference type="ARBA" id="ARBA00012595"/>
    </source>
</evidence>
<dbReference type="InterPro" id="IPR017853">
    <property type="entry name" value="GH"/>
</dbReference>
<evidence type="ECO:0000256" key="9">
    <source>
        <dbReference type="ARBA" id="ARBA00023157"/>
    </source>
</evidence>
<dbReference type="InterPro" id="IPR015340">
    <property type="entry name" value="A_amylase_C_dom"/>
</dbReference>
<evidence type="ECO:0000256" key="7">
    <source>
        <dbReference type="ARBA" id="ARBA00022801"/>
    </source>
</evidence>
<dbReference type="InterPro" id="IPR006047">
    <property type="entry name" value="GH13_cat_dom"/>
</dbReference>
<feature type="signal peptide" evidence="13">
    <location>
        <begin position="1"/>
        <end position="19"/>
    </location>
</feature>
<dbReference type="Pfam" id="PF00128">
    <property type="entry name" value="Alpha-amylase"/>
    <property type="match status" value="1"/>
</dbReference>
<keyword evidence="16" id="KW-1185">Reference proteome</keyword>
<keyword evidence="7" id="KW-0378">Hydrolase</keyword>
<dbReference type="Gene3D" id="3.20.20.80">
    <property type="entry name" value="Glycosidases"/>
    <property type="match status" value="1"/>
</dbReference>
<evidence type="ECO:0000313" key="16">
    <source>
        <dbReference type="Proteomes" id="UP001447188"/>
    </source>
</evidence>
<comment type="caution">
    <text evidence="15">The sequence shown here is derived from an EMBL/GenBank/DDBJ whole genome shotgun (WGS) entry which is preliminary data.</text>
</comment>
<evidence type="ECO:0000256" key="1">
    <source>
        <dbReference type="ARBA" id="ARBA00000548"/>
    </source>
</evidence>
<keyword evidence="12" id="KW-0326">Glycosidase</keyword>
<keyword evidence="8" id="KW-0106">Calcium</keyword>
<dbReference type="InterPro" id="IPR013777">
    <property type="entry name" value="A-amylase-like"/>
</dbReference>
<evidence type="ECO:0000256" key="2">
    <source>
        <dbReference type="ARBA" id="ARBA00001913"/>
    </source>
</evidence>
<dbReference type="SUPFAM" id="SSF51445">
    <property type="entry name" value="(Trans)glycosidases"/>
    <property type="match status" value="1"/>
</dbReference>
<dbReference type="PIRSF" id="PIRSF001024">
    <property type="entry name" value="Alph-amyl_fung"/>
    <property type="match status" value="1"/>
</dbReference>
<dbReference type="Proteomes" id="UP001447188">
    <property type="component" value="Unassembled WGS sequence"/>
</dbReference>
<evidence type="ECO:0000313" key="15">
    <source>
        <dbReference type="EMBL" id="KAL0633036.1"/>
    </source>
</evidence>
<evidence type="ECO:0000256" key="13">
    <source>
        <dbReference type="SAM" id="SignalP"/>
    </source>
</evidence>
<evidence type="ECO:0000256" key="8">
    <source>
        <dbReference type="ARBA" id="ARBA00022837"/>
    </source>
</evidence>
<dbReference type="InterPro" id="IPR013780">
    <property type="entry name" value="Glyco_hydro_b"/>
</dbReference>
<dbReference type="PANTHER" id="PTHR10357">
    <property type="entry name" value="ALPHA-AMYLASE FAMILY MEMBER"/>
    <property type="match status" value="1"/>
</dbReference>
<organism evidence="15 16">
    <name type="scientific">Discina gigas</name>
    <dbReference type="NCBI Taxonomy" id="1032678"/>
    <lineage>
        <taxon>Eukaryota</taxon>
        <taxon>Fungi</taxon>
        <taxon>Dikarya</taxon>
        <taxon>Ascomycota</taxon>
        <taxon>Pezizomycotina</taxon>
        <taxon>Pezizomycetes</taxon>
        <taxon>Pezizales</taxon>
        <taxon>Discinaceae</taxon>
        <taxon>Discina</taxon>
    </lineage>
</organism>
<keyword evidence="5" id="KW-0479">Metal-binding</keyword>
<evidence type="ECO:0000256" key="6">
    <source>
        <dbReference type="ARBA" id="ARBA00022729"/>
    </source>
</evidence>
<comment type="catalytic activity">
    <reaction evidence="1">
        <text>Endohydrolysis of (1-&gt;4)-alpha-D-glucosidic linkages in polysaccharides containing three or more (1-&gt;4)-alpha-linked D-glucose units.</text>
        <dbReference type="EC" id="3.2.1.1"/>
    </reaction>
</comment>
<dbReference type="Pfam" id="PF09260">
    <property type="entry name" value="A_amylase_dom_C"/>
    <property type="match status" value="1"/>
</dbReference>